<dbReference type="InterPro" id="IPR008926">
    <property type="entry name" value="RNR_R1-su_N"/>
</dbReference>
<dbReference type="Pfam" id="PF00317">
    <property type="entry name" value="Ribonuc_red_lgN"/>
    <property type="match status" value="1"/>
</dbReference>
<evidence type="ECO:0000256" key="2">
    <source>
        <dbReference type="ARBA" id="ARBA00022533"/>
    </source>
</evidence>
<keyword evidence="6 10" id="KW-0215">Deoxyribonucleotide synthesis</keyword>
<dbReference type="EC" id="1.17.4.1" evidence="10"/>
<name>A0A6A7N6S3_9BURK</name>
<evidence type="ECO:0000256" key="6">
    <source>
        <dbReference type="ARBA" id="ARBA00023116"/>
    </source>
</evidence>
<dbReference type="Pfam" id="PF02867">
    <property type="entry name" value="Ribonuc_red_lgC"/>
    <property type="match status" value="1"/>
</dbReference>
<dbReference type="GO" id="GO:0005524">
    <property type="term" value="F:ATP binding"/>
    <property type="evidence" value="ECO:0007669"/>
    <property type="project" value="UniProtKB-UniRule"/>
</dbReference>
<sequence>MSAAVTSLRCKFYRRKIMSEQTMELRRTALVLKRDGSVVRYDASKIRRALECAFLNDENGVAWVGGQSVLAQSQMAQIDELVEHVDSALAARPEKSVPIEEIQDLVEQALMHHSEHRIARGYVLYRAARKAARTDGTHRQRVTLRLADGASLSLHELEARVADCASKLPMVDIKRVAGAALRDLFDGAGAADVDRALLLAARSLMETDPEYDQLAAGLLLGSIQREVLGEVQDQRGARAAYRDHFPRYIAWAVDAGLLDARMKQFDCGRLAQRLCPERDGLFRYLGLQTLHDRYLQRDGERLLEHPQAMFMRIAMGLAIGEADREFWAIEFYQVLSRLEFLPSTPTLFNAGTARPQLASCFLTTVPDDLEGIYDAIKENALLAKYSGGLGNDWTPVRAMGSRIKGTNGKSQGVVPFLKVVNDTAVAVNQGGKRQGAVCAYLETWHMDIEQFLELRKNVGDDRRRTHDMNTAGWIPDLFMKRVLGNSNWTLFSPSDVPDLHDLYGKAFDEAYQRYERLAARGAIDSRTVAAKDLWRKMLTMLYETGHPWITFKDPCNVRNPQQHAGVVHSSNLCTEVTLNTCADEVAVCNLGSVNLVVHLVGGKYDFNCLRRTISVAMRMLDNSIDLNLYTVDKAGRANQLHRPVGLGMMGFQDVLHATGIAYGSPTAVAEADSLTEMFCYFAYWASTELAEERGRYGSYAGSLWDKGVLPRDTLDWLAAERGADLLDVDRESYAACNYGALLDRIRAFGMRNSNCVAIAPTATIANIAGVSPSNEPAFQQLYVKSNLFGEFTELNQYLVRDLKYHGLWDAAMVADLKHYDGSVANIERVPKHLKEIYRTAFETDPRWLVEAAARRQKWVDQAQSLTLYVVQPSGSQLDELYGLAWRRGLKTTYYLRVVQASGVDKSTGRAGGLNAVPVTQGIQCALGRGEDGGPCEACQ</sequence>
<keyword evidence="2" id="KW-0021">Allosteric enzyme</keyword>
<dbReference type="InterPro" id="IPR039718">
    <property type="entry name" value="Rrm1"/>
</dbReference>
<dbReference type="GO" id="GO:0009263">
    <property type="term" value="P:deoxyribonucleotide biosynthetic process"/>
    <property type="evidence" value="ECO:0007669"/>
    <property type="project" value="UniProtKB-KW"/>
</dbReference>
<dbReference type="Pfam" id="PF03477">
    <property type="entry name" value="ATP-cone"/>
    <property type="match status" value="1"/>
</dbReference>
<dbReference type="EMBL" id="WHUG01000009">
    <property type="protein sequence ID" value="MQA40608.1"/>
    <property type="molecule type" value="Genomic_DNA"/>
</dbReference>
<evidence type="ECO:0000256" key="10">
    <source>
        <dbReference type="RuleBase" id="RU003410"/>
    </source>
</evidence>
<evidence type="ECO:0000256" key="5">
    <source>
        <dbReference type="ARBA" id="ARBA00023002"/>
    </source>
</evidence>
<comment type="similarity">
    <text evidence="1 10">Belongs to the ribonucleoside diphosphate reductase large chain family.</text>
</comment>
<evidence type="ECO:0000256" key="9">
    <source>
        <dbReference type="PROSITE-ProRule" id="PRU00492"/>
    </source>
</evidence>
<organism evidence="12 13">
    <name type="scientific">Rugamonas aquatica</name>
    <dbReference type="NCBI Taxonomy" id="2743357"/>
    <lineage>
        <taxon>Bacteria</taxon>
        <taxon>Pseudomonadati</taxon>
        <taxon>Pseudomonadota</taxon>
        <taxon>Betaproteobacteria</taxon>
        <taxon>Burkholderiales</taxon>
        <taxon>Oxalobacteraceae</taxon>
        <taxon>Telluria group</taxon>
        <taxon>Rugamonas</taxon>
    </lineage>
</organism>
<keyword evidence="3 9" id="KW-0547">Nucleotide-binding</keyword>
<comment type="caution">
    <text evidence="12">The sequence shown here is derived from an EMBL/GenBank/DDBJ whole genome shotgun (WGS) entry which is preliminary data.</text>
</comment>
<dbReference type="PRINTS" id="PR01183">
    <property type="entry name" value="RIBORDTASEM1"/>
</dbReference>
<keyword evidence="4 9" id="KW-0067">ATP-binding</keyword>
<dbReference type="Gene3D" id="3.20.70.20">
    <property type="match status" value="1"/>
</dbReference>
<dbReference type="NCBIfam" id="NF005544">
    <property type="entry name" value="PRK07207.1"/>
    <property type="match status" value="1"/>
</dbReference>
<dbReference type="UniPathway" id="UPA00326"/>
<dbReference type="Proteomes" id="UP000440498">
    <property type="component" value="Unassembled WGS sequence"/>
</dbReference>
<evidence type="ECO:0000259" key="11">
    <source>
        <dbReference type="PROSITE" id="PS51161"/>
    </source>
</evidence>
<accession>A0A6A7N6S3</accession>
<evidence type="ECO:0000313" key="12">
    <source>
        <dbReference type="EMBL" id="MQA40608.1"/>
    </source>
</evidence>
<keyword evidence="13" id="KW-1185">Reference proteome</keyword>
<keyword evidence="5 10" id="KW-0560">Oxidoreductase</keyword>
<dbReference type="SUPFAM" id="SSF48168">
    <property type="entry name" value="R1 subunit of ribonucleotide reductase, N-terminal domain"/>
    <property type="match status" value="1"/>
</dbReference>
<dbReference type="AlphaFoldDB" id="A0A6A7N6S3"/>
<dbReference type="InterPro" id="IPR013346">
    <property type="entry name" value="NrdE_NrdA_C"/>
</dbReference>
<dbReference type="FunFam" id="3.20.70.20:FF:000009">
    <property type="entry name" value="Ribonucleoside-diphosphate reductase"/>
    <property type="match status" value="1"/>
</dbReference>
<evidence type="ECO:0000256" key="4">
    <source>
        <dbReference type="ARBA" id="ARBA00022840"/>
    </source>
</evidence>
<evidence type="ECO:0000256" key="8">
    <source>
        <dbReference type="ARBA" id="ARBA00047754"/>
    </source>
</evidence>
<gene>
    <name evidence="12" type="ORF">GEV02_20865</name>
</gene>
<reference evidence="12 13" key="1">
    <citation type="submission" date="2019-10" db="EMBL/GenBank/DDBJ databases">
        <title>Two novel species isolated from a subtropical stream in China.</title>
        <authorList>
            <person name="Lu H."/>
        </authorList>
    </citation>
    <scope>NUCLEOTIDE SEQUENCE [LARGE SCALE GENOMIC DNA]</scope>
    <source>
        <strain evidence="12 13">FT29W</strain>
    </source>
</reference>
<comment type="catalytic activity">
    <reaction evidence="8 10">
        <text>a 2'-deoxyribonucleoside 5'-diphosphate + [thioredoxin]-disulfide + H2O = a ribonucleoside 5'-diphosphate + [thioredoxin]-dithiol</text>
        <dbReference type="Rhea" id="RHEA:23252"/>
        <dbReference type="Rhea" id="RHEA-COMP:10698"/>
        <dbReference type="Rhea" id="RHEA-COMP:10700"/>
        <dbReference type="ChEBI" id="CHEBI:15377"/>
        <dbReference type="ChEBI" id="CHEBI:29950"/>
        <dbReference type="ChEBI" id="CHEBI:50058"/>
        <dbReference type="ChEBI" id="CHEBI:57930"/>
        <dbReference type="ChEBI" id="CHEBI:73316"/>
        <dbReference type="EC" id="1.17.4.1"/>
    </reaction>
</comment>
<dbReference type="NCBIfam" id="TIGR02506">
    <property type="entry name" value="NrdE_NrdA"/>
    <property type="match status" value="1"/>
</dbReference>
<dbReference type="CDD" id="cd01679">
    <property type="entry name" value="RNR_I"/>
    <property type="match status" value="1"/>
</dbReference>
<evidence type="ECO:0000256" key="1">
    <source>
        <dbReference type="ARBA" id="ARBA00010406"/>
    </source>
</evidence>
<dbReference type="PROSITE" id="PS51161">
    <property type="entry name" value="ATP_CONE"/>
    <property type="match status" value="1"/>
</dbReference>
<dbReference type="InterPro" id="IPR005144">
    <property type="entry name" value="ATP-cone_dom"/>
</dbReference>
<feature type="domain" description="ATP-cone" evidence="11">
    <location>
        <begin position="29"/>
        <end position="133"/>
    </location>
</feature>
<dbReference type="PANTHER" id="PTHR11573:SF6">
    <property type="entry name" value="RIBONUCLEOSIDE-DIPHOSPHATE REDUCTASE LARGE SUBUNIT"/>
    <property type="match status" value="1"/>
</dbReference>
<dbReference type="InterPro" id="IPR013509">
    <property type="entry name" value="RNR_lsu_N"/>
</dbReference>
<protein>
    <recommendedName>
        <fullName evidence="10">Ribonucleoside-diphosphate reductase</fullName>
        <ecNumber evidence="10">1.17.4.1</ecNumber>
    </recommendedName>
</protein>
<dbReference type="GO" id="GO:0004748">
    <property type="term" value="F:ribonucleoside-diphosphate reductase activity, thioredoxin disulfide as acceptor"/>
    <property type="evidence" value="ECO:0007669"/>
    <property type="project" value="UniProtKB-EC"/>
</dbReference>
<proteinExistence type="inferred from homology"/>
<dbReference type="SUPFAM" id="SSF51998">
    <property type="entry name" value="PFL-like glycyl radical enzymes"/>
    <property type="match status" value="1"/>
</dbReference>
<dbReference type="PANTHER" id="PTHR11573">
    <property type="entry name" value="RIBONUCLEOSIDE-DIPHOSPHATE REDUCTASE LARGE CHAIN"/>
    <property type="match status" value="1"/>
</dbReference>
<evidence type="ECO:0000256" key="3">
    <source>
        <dbReference type="ARBA" id="ARBA00022741"/>
    </source>
</evidence>
<dbReference type="InterPro" id="IPR000788">
    <property type="entry name" value="RNR_lg_C"/>
</dbReference>
<evidence type="ECO:0000313" key="13">
    <source>
        <dbReference type="Proteomes" id="UP000440498"/>
    </source>
</evidence>
<evidence type="ECO:0000256" key="7">
    <source>
        <dbReference type="ARBA" id="ARBA00024942"/>
    </source>
</evidence>
<dbReference type="GO" id="GO:0005971">
    <property type="term" value="C:ribonucleoside-diphosphate reductase complex"/>
    <property type="evidence" value="ECO:0007669"/>
    <property type="project" value="TreeGrafter"/>
</dbReference>
<comment type="function">
    <text evidence="7 10">Provides the precursors necessary for DNA synthesis. Catalyzes the biosynthesis of deoxyribonucleotides from the corresponding ribonucleotides.</text>
</comment>